<proteinExistence type="predicted"/>
<evidence type="ECO:0000313" key="2">
    <source>
        <dbReference type="Proteomes" id="UP000789702"/>
    </source>
</evidence>
<protein>
    <submittedName>
        <fullName evidence="1">4881_t:CDS:1</fullName>
    </submittedName>
</protein>
<gene>
    <name evidence="1" type="ORF">DHETER_LOCUS15634</name>
</gene>
<organism evidence="1 2">
    <name type="scientific">Dentiscutata heterogama</name>
    <dbReference type="NCBI Taxonomy" id="1316150"/>
    <lineage>
        <taxon>Eukaryota</taxon>
        <taxon>Fungi</taxon>
        <taxon>Fungi incertae sedis</taxon>
        <taxon>Mucoromycota</taxon>
        <taxon>Glomeromycotina</taxon>
        <taxon>Glomeromycetes</taxon>
        <taxon>Diversisporales</taxon>
        <taxon>Gigasporaceae</taxon>
        <taxon>Dentiscutata</taxon>
    </lineage>
</organism>
<keyword evidence="2" id="KW-1185">Reference proteome</keyword>
<accession>A0ACA9QWK8</accession>
<feature type="non-terminal residue" evidence="1">
    <location>
        <position position="1"/>
    </location>
</feature>
<comment type="caution">
    <text evidence="1">The sequence shown here is derived from an EMBL/GenBank/DDBJ whole genome shotgun (WGS) entry which is preliminary data.</text>
</comment>
<dbReference type="EMBL" id="CAJVPU010054583">
    <property type="protein sequence ID" value="CAG8767201.1"/>
    <property type="molecule type" value="Genomic_DNA"/>
</dbReference>
<feature type="non-terminal residue" evidence="1">
    <location>
        <position position="118"/>
    </location>
</feature>
<reference evidence="1" key="1">
    <citation type="submission" date="2021-06" db="EMBL/GenBank/DDBJ databases">
        <authorList>
            <person name="Kallberg Y."/>
            <person name="Tangrot J."/>
            <person name="Rosling A."/>
        </authorList>
    </citation>
    <scope>NUCLEOTIDE SEQUENCE</scope>
    <source>
        <strain evidence="1">IL203A</strain>
    </source>
</reference>
<dbReference type="Proteomes" id="UP000789702">
    <property type="component" value="Unassembled WGS sequence"/>
</dbReference>
<name>A0ACA9QWK8_9GLOM</name>
<sequence>FWEAGERAFQAERHIMLQSGKINFEKLANIKVTKVNNTKFNRKERSQKILCKMINLKETASNVENQDILPEIATQILKRTPLTTEEEYYSESEEETEEESDNEEVITANNLHKTIQKK</sequence>
<evidence type="ECO:0000313" key="1">
    <source>
        <dbReference type="EMBL" id="CAG8767201.1"/>
    </source>
</evidence>